<dbReference type="PANTHER" id="PTHR34597">
    <property type="entry name" value="SLR1661 PROTEIN"/>
    <property type="match status" value="1"/>
</dbReference>
<keyword evidence="8" id="KW-1185">Reference proteome</keyword>
<proteinExistence type="predicted"/>
<keyword evidence="1" id="KW-0472">Membrane</keyword>
<dbReference type="GO" id="GO:0008320">
    <property type="term" value="F:protein transmembrane transporter activity"/>
    <property type="evidence" value="ECO:0007669"/>
    <property type="project" value="TreeGrafter"/>
</dbReference>
<evidence type="ECO:0000259" key="6">
    <source>
        <dbReference type="Pfam" id="PF08479"/>
    </source>
</evidence>
<evidence type="ECO:0000313" key="7">
    <source>
        <dbReference type="EMBL" id="TRL31505.1"/>
    </source>
</evidence>
<dbReference type="InterPro" id="IPR051544">
    <property type="entry name" value="TPS_OM_transporter"/>
</dbReference>
<accession>A0A549SPE8</accession>
<protein>
    <submittedName>
        <fullName evidence="7">ShlB/FhaC/HecB family hemolysin secretion/activation protein</fullName>
    </submittedName>
</protein>
<keyword evidence="3" id="KW-0998">Cell outer membrane</keyword>
<dbReference type="InterPro" id="IPR013686">
    <property type="entry name" value="Polypept-transport_assoc_ShlB"/>
</dbReference>
<organism evidence="7 8">
    <name type="scientific">Rhizobium straminoryzae</name>
    <dbReference type="NCBI Taxonomy" id="1387186"/>
    <lineage>
        <taxon>Bacteria</taxon>
        <taxon>Pseudomonadati</taxon>
        <taxon>Pseudomonadota</taxon>
        <taxon>Alphaproteobacteria</taxon>
        <taxon>Hyphomicrobiales</taxon>
        <taxon>Rhizobiaceae</taxon>
        <taxon>Rhizobium/Agrobacterium group</taxon>
        <taxon>Rhizobium</taxon>
    </lineage>
</organism>
<dbReference type="Proteomes" id="UP000316801">
    <property type="component" value="Unassembled WGS sequence"/>
</dbReference>
<gene>
    <name evidence="7" type="ORF">FNA46_24425</name>
</gene>
<dbReference type="Pfam" id="PF08479">
    <property type="entry name" value="POTRA_2"/>
    <property type="match status" value="1"/>
</dbReference>
<evidence type="ECO:0000256" key="3">
    <source>
        <dbReference type="ARBA" id="ARBA00023237"/>
    </source>
</evidence>
<dbReference type="InterPro" id="IPR005565">
    <property type="entry name" value="Hemolysn_activator_HlyB_C"/>
</dbReference>
<feature type="domain" description="Haemolysin activator HlyB C-terminal" evidence="5">
    <location>
        <begin position="212"/>
        <end position="535"/>
    </location>
</feature>
<dbReference type="RefSeq" id="WP_143127844.1">
    <property type="nucleotide sequence ID" value="NZ_VJMG01000094.1"/>
</dbReference>
<comment type="caution">
    <text evidence="7">The sequence shown here is derived from an EMBL/GenBank/DDBJ whole genome shotgun (WGS) entry which is preliminary data.</text>
</comment>
<keyword evidence="4" id="KW-0732">Signal</keyword>
<keyword evidence="2" id="KW-0812">Transmembrane</keyword>
<dbReference type="Gene3D" id="3.10.20.310">
    <property type="entry name" value="membrane protein fhac"/>
    <property type="match status" value="1"/>
</dbReference>
<name>A0A549SPE8_9HYPH</name>
<evidence type="ECO:0000256" key="1">
    <source>
        <dbReference type="ARBA" id="ARBA00022452"/>
    </source>
</evidence>
<dbReference type="AlphaFoldDB" id="A0A549SPE8"/>
<feature type="signal peptide" evidence="4">
    <location>
        <begin position="1"/>
        <end position="20"/>
    </location>
</feature>
<dbReference type="EMBL" id="VJMG01000094">
    <property type="protein sequence ID" value="TRL31505.1"/>
    <property type="molecule type" value="Genomic_DNA"/>
</dbReference>
<feature type="chain" id="PRO_5021862215" evidence="4">
    <location>
        <begin position="21"/>
        <end position="578"/>
    </location>
</feature>
<feature type="domain" description="Polypeptide-transport-associated ShlB-type" evidence="6">
    <location>
        <begin position="87"/>
        <end position="145"/>
    </location>
</feature>
<evidence type="ECO:0000256" key="4">
    <source>
        <dbReference type="SAM" id="SignalP"/>
    </source>
</evidence>
<evidence type="ECO:0000256" key="2">
    <source>
        <dbReference type="ARBA" id="ARBA00022692"/>
    </source>
</evidence>
<dbReference type="GO" id="GO:0098046">
    <property type="term" value="C:type V protein secretion system complex"/>
    <property type="evidence" value="ECO:0007669"/>
    <property type="project" value="TreeGrafter"/>
</dbReference>
<sequence length="578" mass="61177">MTAISRPHLRLLLATSFAIAVAPLAALGQTAGQLVAPTYAPNLQRPGGGLELLASNGLETPPGAEQLFVTPAGLEVEGGLPAMAAATREIEARLRGHRVSGADLFAAARDLERAYAEAGYVLVRVSLPPQTIVDHAPLRLLVTDGFIQRVDTTGVPASVRPRVDAYAAPLVGRTGITRAQIERQLLLAGDTPGLALRSTIKAGDKTGAAILVLEGRYDPVAVTLSAGNGQSDALGDYTVGIGADLNNLAGLGEISYFRFSGYPGLTDGHLFAEHPRNRQMVAGILLPLGFDGMALNVEATDSRNRPDNDDLLEIDDHYRRLSTRLSYQWIRSRAFNTATELSLDVIDERQTLDFGGTGSPFTRDSLRVVRLGQSFDSLTAASASIDGRVTASFGLDALGARSATTDLPLTRAGAEPDFQKLDASLRYRQALLKRLDFTAVVRGQASFGQALPSSEQIGLGGSGALSSFDSSSLQGDSGVMARLDLALPMPLVSRSPDRLMDGVWAPYVFAAAGIVELAAPTALERKVTRGASLGLGIKLNLAETPLAGNSLLTLEYAHGWADGEDQSNRLLLNTVFRF</sequence>
<evidence type="ECO:0000313" key="8">
    <source>
        <dbReference type="Proteomes" id="UP000316801"/>
    </source>
</evidence>
<dbReference type="GO" id="GO:0046819">
    <property type="term" value="P:protein secretion by the type V secretion system"/>
    <property type="evidence" value="ECO:0007669"/>
    <property type="project" value="TreeGrafter"/>
</dbReference>
<dbReference type="Pfam" id="PF03865">
    <property type="entry name" value="ShlB"/>
    <property type="match status" value="1"/>
</dbReference>
<reference evidence="7 8" key="1">
    <citation type="submission" date="2019-07" db="EMBL/GenBank/DDBJ databases">
        <title>Ln-dependent methylotrophs.</title>
        <authorList>
            <person name="Tani A."/>
        </authorList>
    </citation>
    <scope>NUCLEOTIDE SEQUENCE [LARGE SCALE GENOMIC DNA]</scope>
    <source>
        <strain evidence="7 8">SM12</strain>
    </source>
</reference>
<keyword evidence="1" id="KW-1134">Transmembrane beta strand</keyword>
<dbReference type="PANTHER" id="PTHR34597:SF3">
    <property type="entry name" value="OUTER MEMBRANE TRANSPORTER CDIB"/>
    <property type="match status" value="1"/>
</dbReference>
<dbReference type="Gene3D" id="2.40.160.50">
    <property type="entry name" value="membrane protein fhac: a member of the omp85/tpsb transporter family"/>
    <property type="match status" value="1"/>
</dbReference>
<evidence type="ECO:0000259" key="5">
    <source>
        <dbReference type="Pfam" id="PF03865"/>
    </source>
</evidence>